<evidence type="ECO:0000256" key="2">
    <source>
        <dbReference type="ARBA" id="ARBA00022801"/>
    </source>
</evidence>
<dbReference type="HOGENOM" id="CLU_025443_3_2_0"/>
<dbReference type="RefSeq" id="WP_013177028.1">
    <property type="nucleotide sequence ID" value="NC_014221.1"/>
</dbReference>
<dbReference type="Gene3D" id="3.60.21.10">
    <property type="match status" value="1"/>
</dbReference>
<dbReference type="Pfam" id="PF00149">
    <property type="entry name" value="Metallophos"/>
    <property type="match status" value="1"/>
</dbReference>
<dbReference type="PANTHER" id="PTHR31302:SF31">
    <property type="entry name" value="PHOSPHODIESTERASE YAEI"/>
    <property type="match status" value="1"/>
</dbReference>
<accession>D7CSB6</accession>
<sequence length="289" mass="31216">MTPWVFLVVGLFVIGVIQALIEPRMLVTERHKAHVPGLPASWEGATVALLADFQVGLFGDNRSTVGRAVERVLEERPALVLIAGDFIHDTARAIEPVTELLCPLTDAGLPCYAVLGNHDYAMPTEKDTPDLELARRLTSALEEIDVQVLENEAVRLENEAGEALYLVGIGTHTPGHDDPEKALAAVPEGAPRIVMMHHPSSFANVPACAAPFAVAGHTHGGQVRLPLGPGWSLLTWLRDGEVYTDDWVRGHGKVGNRLYVTRGLGCSVAPVRLNCLPELTLFTLTAQKV</sequence>
<dbReference type="EMBL" id="CP002049">
    <property type="protein sequence ID" value="ADI13648.1"/>
    <property type="molecule type" value="Genomic_DNA"/>
</dbReference>
<dbReference type="InterPro" id="IPR051158">
    <property type="entry name" value="Metallophosphoesterase_sf"/>
</dbReference>
<keyword evidence="5" id="KW-1185">Reference proteome</keyword>
<dbReference type="InterPro" id="IPR004843">
    <property type="entry name" value="Calcineurin-like_PHP"/>
</dbReference>
<dbReference type="InterPro" id="IPR029052">
    <property type="entry name" value="Metallo-depent_PP-like"/>
</dbReference>
<organism evidence="4 5">
    <name type="scientific">Truepera radiovictrix (strain DSM 17093 / CIP 108686 / LMG 22925 / RQ-24)</name>
    <dbReference type="NCBI Taxonomy" id="649638"/>
    <lineage>
        <taxon>Bacteria</taxon>
        <taxon>Thermotogati</taxon>
        <taxon>Deinococcota</taxon>
        <taxon>Deinococci</taxon>
        <taxon>Trueperales</taxon>
        <taxon>Trueperaceae</taxon>
        <taxon>Truepera</taxon>
    </lineage>
</organism>
<dbReference type="PANTHER" id="PTHR31302">
    <property type="entry name" value="TRANSMEMBRANE PROTEIN WITH METALLOPHOSPHOESTERASE DOMAIN-RELATED"/>
    <property type="match status" value="1"/>
</dbReference>
<dbReference type="GO" id="GO:0008758">
    <property type="term" value="F:UDP-2,3-diacylglucosamine hydrolase activity"/>
    <property type="evidence" value="ECO:0007669"/>
    <property type="project" value="TreeGrafter"/>
</dbReference>
<name>D7CSB6_TRURR</name>
<dbReference type="Proteomes" id="UP000000379">
    <property type="component" value="Chromosome"/>
</dbReference>
<dbReference type="AlphaFoldDB" id="D7CSB6"/>
<evidence type="ECO:0000256" key="1">
    <source>
        <dbReference type="ARBA" id="ARBA00022723"/>
    </source>
</evidence>
<dbReference type="OrthoDB" id="9780884at2"/>
<reference evidence="5" key="1">
    <citation type="submission" date="2010-05" db="EMBL/GenBank/DDBJ databases">
        <title>The complete genome of Truepera radiovictris DSM 17093.</title>
        <authorList>
            <consortium name="US DOE Joint Genome Institute (JGI-PGF)"/>
            <person name="Lucas S."/>
            <person name="Copeland A."/>
            <person name="Lapidus A."/>
            <person name="Glavina del Rio T."/>
            <person name="Dalin E."/>
            <person name="Tice H."/>
            <person name="Bruce D."/>
            <person name="Goodwin L."/>
            <person name="Pitluck S."/>
            <person name="Kyrpides N."/>
            <person name="Mavromatis K."/>
            <person name="Ovchinnikova G."/>
            <person name="Munk A.C."/>
            <person name="Detter J.C."/>
            <person name="Han C."/>
            <person name="Tapia R."/>
            <person name="Land M."/>
            <person name="Hauser L."/>
            <person name="Markowitz V."/>
            <person name="Cheng J.-F."/>
            <person name="Hugenholtz P."/>
            <person name="Woyke T."/>
            <person name="Wu D."/>
            <person name="Tindall B."/>
            <person name="Pomrenke H.G."/>
            <person name="Brambilla E."/>
            <person name="Klenk H.-P."/>
            <person name="Eisen J.A."/>
        </authorList>
    </citation>
    <scope>NUCLEOTIDE SEQUENCE [LARGE SCALE GENOMIC DNA]</scope>
    <source>
        <strain evidence="5">DSM 17093 / CIP 108686 / LMG 22925 / RQ-24</strain>
    </source>
</reference>
<keyword evidence="2" id="KW-0378">Hydrolase</keyword>
<dbReference type="GO" id="GO:0009245">
    <property type="term" value="P:lipid A biosynthetic process"/>
    <property type="evidence" value="ECO:0007669"/>
    <property type="project" value="TreeGrafter"/>
</dbReference>
<dbReference type="KEGG" id="tra:Trad_0511"/>
<feature type="domain" description="Calcineurin-like phosphoesterase" evidence="3">
    <location>
        <begin position="47"/>
        <end position="219"/>
    </location>
</feature>
<keyword evidence="1" id="KW-0479">Metal-binding</keyword>
<gene>
    <name evidence="4" type="ordered locus">Trad_0511</name>
</gene>
<dbReference type="SUPFAM" id="SSF56300">
    <property type="entry name" value="Metallo-dependent phosphatases"/>
    <property type="match status" value="1"/>
</dbReference>
<reference evidence="4 5" key="2">
    <citation type="journal article" date="2011" name="Stand. Genomic Sci.">
        <title>Complete genome sequence of Truepera radiovictrix type strain (RQ-24).</title>
        <authorList>
            <person name="Ivanova N."/>
            <person name="Rohde C."/>
            <person name="Munk C."/>
            <person name="Nolan M."/>
            <person name="Lucas S."/>
            <person name="Del Rio T.G."/>
            <person name="Tice H."/>
            <person name="Deshpande S."/>
            <person name="Cheng J.F."/>
            <person name="Tapia R."/>
            <person name="Han C."/>
            <person name="Goodwin L."/>
            <person name="Pitluck S."/>
            <person name="Liolios K."/>
            <person name="Mavromatis K."/>
            <person name="Mikhailova N."/>
            <person name="Pati A."/>
            <person name="Chen A."/>
            <person name="Palaniappan K."/>
            <person name="Land M."/>
            <person name="Hauser L."/>
            <person name="Chang Y.J."/>
            <person name="Jeffries C.D."/>
            <person name="Brambilla E."/>
            <person name="Rohde M."/>
            <person name="Goker M."/>
            <person name="Tindall B.J."/>
            <person name="Woyke T."/>
            <person name="Bristow J."/>
            <person name="Eisen J.A."/>
            <person name="Markowitz V."/>
            <person name="Hugenholtz P."/>
            <person name="Kyrpides N.C."/>
            <person name="Klenk H.P."/>
            <person name="Lapidus A."/>
        </authorList>
    </citation>
    <scope>NUCLEOTIDE SEQUENCE [LARGE SCALE GENOMIC DNA]</scope>
    <source>
        <strain evidence="5">DSM 17093 / CIP 108686 / LMG 22925 / RQ-24</strain>
    </source>
</reference>
<evidence type="ECO:0000313" key="5">
    <source>
        <dbReference type="Proteomes" id="UP000000379"/>
    </source>
</evidence>
<protein>
    <submittedName>
        <fullName evidence="4">Metallophosphoesterase</fullName>
    </submittedName>
</protein>
<dbReference type="GO" id="GO:0016020">
    <property type="term" value="C:membrane"/>
    <property type="evidence" value="ECO:0007669"/>
    <property type="project" value="GOC"/>
</dbReference>
<dbReference type="GO" id="GO:0046872">
    <property type="term" value="F:metal ion binding"/>
    <property type="evidence" value="ECO:0007669"/>
    <property type="project" value="UniProtKB-KW"/>
</dbReference>
<evidence type="ECO:0000259" key="3">
    <source>
        <dbReference type="Pfam" id="PF00149"/>
    </source>
</evidence>
<proteinExistence type="predicted"/>
<dbReference type="eggNOG" id="COG1408">
    <property type="taxonomic scope" value="Bacteria"/>
</dbReference>
<evidence type="ECO:0000313" key="4">
    <source>
        <dbReference type="EMBL" id="ADI13648.1"/>
    </source>
</evidence>